<keyword evidence="7" id="KW-1185">Reference proteome</keyword>
<evidence type="ECO:0000256" key="3">
    <source>
        <dbReference type="SAM" id="Phobius"/>
    </source>
</evidence>
<protein>
    <submittedName>
        <fullName evidence="4">Ferrochelatase</fullName>
    </submittedName>
</protein>
<proteinExistence type="predicted"/>
<evidence type="ECO:0000313" key="5">
    <source>
        <dbReference type="EMBL" id="SHL25127.1"/>
    </source>
</evidence>
<evidence type="ECO:0000256" key="1">
    <source>
        <dbReference type="ARBA" id="ARBA00022723"/>
    </source>
</evidence>
<dbReference type="Proteomes" id="UP000323392">
    <property type="component" value="Unassembled WGS sequence"/>
</dbReference>
<dbReference type="EMBL" id="LSFY01000001">
    <property type="protein sequence ID" value="KXZ39537.1"/>
    <property type="molecule type" value="Genomic_DNA"/>
</dbReference>
<accession>A0A150FPK3</accession>
<dbReference type="InterPro" id="IPR002762">
    <property type="entry name" value="CbiX-like"/>
</dbReference>
<keyword evidence="3" id="KW-0472">Membrane</keyword>
<gene>
    <name evidence="4" type="ORF">JWYL7_0612</name>
    <name evidence="5" type="ORF">SAMN05661008_01748</name>
</gene>
<keyword evidence="3" id="KW-0812">Transmembrane</keyword>
<dbReference type="SUPFAM" id="SSF53800">
    <property type="entry name" value="Chelatase"/>
    <property type="match status" value="1"/>
</dbReference>
<dbReference type="AlphaFoldDB" id="A0A150FPK3"/>
<dbReference type="Proteomes" id="UP000092605">
    <property type="component" value="Unassembled WGS sequence"/>
</dbReference>
<organism evidence="4 6">
    <name type="scientific">Alkalithermobacter thermoalcaliphilus JW-YL-7 = DSM 7308</name>
    <dbReference type="NCBI Taxonomy" id="1121328"/>
    <lineage>
        <taxon>Bacteria</taxon>
        <taxon>Bacillati</taxon>
        <taxon>Bacillota</taxon>
        <taxon>Clostridia</taxon>
        <taxon>Peptostreptococcales</taxon>
        <taxon>Tepidibacteraceae</taxon>
        <taxon>Alkalithermobacter</taxon>
    </lineage>
</organism>
<keyword evidence="3" id="KW-1133">Transmembrane helix</keyword>
<evidence type="ECO:0000256" key="2">
    <source>
        <dbReference type="ARBA" id="ARBA00023239"/>
    </source>
</evidence>
<dbReference type="PATRIC" id="fig|1121328.3.peg.614"/>
<dbReference type="STRING" id="1121328.JWYL7_0612"/>
<name>A0A150FPK3_CLOPD</name>
<reference evidence="5 7" key="2">
    <citation type="submission" date="2016-11" db="EMBL/GenBank/DDBJ databases">
        <authorList>
            <person name="Varghese N."/>
            <person name="Submissions S."/>
        </authorList>
    </citation>
    <scope>NUCLEOTIDE SEQUENCE [LARGE SCALE GENOMIC DNA]</scope>
    <source>
        <strain evidence="5 7">DSM 7308</strain>
    </source>
</reference>
<dbReference type="GO" id="GO:0016829">
    <property type="term" value="F:lyase activity"/>
    <property type="evidence" value="ECO:0007669"/>
    <property type="project" value="UniProtKB-KW"/>
</dbReference>
<keyword evidence="2" id="KW-0456">Lyase</keyword>
<evidence type="ECO:0000313" key="6">
    <source>
        <dbReference type="Proteomes" id="UP000092605"/>
    </source>
</evidence>
<feature type="transmembrane region" description="Helical" evidence="3">
    <location>
        <begin position="20"/>
        <end position="38"/>
    </location>
</feature>
<comment type="caution">
    <text evidence="4">The sequence shown here is derived from an EMBL/GenBank/DDBJ whole genome shotgun (WGS) entry which is preliminary data.</text>
</comment>
<dbReference type="RefSeq" id="WP_066068897.1">
    <property type="nucleotide sequence ID" value="NZ_FRBG01000018.1"/>
</dbReference>
<dbReference type="Gene3D" id="3.40.50.1400">
    <property type="match status" value="1"/>
</dbReference>
<dbReference type="GO" id="GO:0046872">
    <property type="term" value="F:metal ion binding"/>
    <property type="evidence" value="ECO:0007669"/>
    <property type="project" value="UniProtKB-KW"/>
</dbReference>
<evidence type="ECO:0000313" key="4">
    <source>
        <dbReference type="EMBL" id="KXZ39537.1"/>
    </source>
</evidence>
<reference evidence="4 6" key="1">
    <citation type="submission" date="2016-02" db="EMBL/GenBank/DDBJ databases">
        <title>Draft genome sequence for Clostridium paradoxum JW-YL-7.</title>
        <authorList>
            <person name="Utturkar S.M."/>
            <person name="Lancaster A."/>
            <person name="Poole F.L."/>
            <person name="Adams M.W."/>
            <person name="Brown S.D."/>
        </authorList>
    </citation>
    <scope>NUCLEOTIDE SEQUENCE [LARGE SCALE GENOMIC DNA]</scope>
    <source>
        <strain evidence="4 6">JW-YL-7</strain>
    </source>
</reference>
<evidence type="ECO:0000313" key="7">
    <source>
        <dbReference type="Proteomes" id="UP000323392"/>
    </source>
</evidence>
<dbReference type="Pfam" id="PF01903">
    <property type="entry name" value="CbiX"/>
    <property type="match status" value="1"/>
</dbReference>
<dbReference type="OrthoDB" id="1949854at2"/>
<dbReference type="EMBL" id="FRBG01000018">
    <property type="protein sequence ID" value="SHL25127.1"/>
    <property type="molecule type" value="Genomic_DNA"/>
</dbReference>
<keyword evidence="1" id="KW-0479">Metal-binding</keyword>
<sequence>MYKKILIALSIFSAAIFDKTLENIFIIIFSVGVYALLVKKDFKDVLKSLVVGYIILNLVVVVFYKDKINYSIIENNNLNKDKKAIVLVYQGEDKLYNLKERAREIYENDKIYSIFTSAYKLNRYKSMYNNLGSSDFKRNSYDFRKKLTNKLDNEYIVINANLHTKPYLETVVSDLVNKGYKDIIFCPMFLTEGKEYKIFEKRLNDMELIKYGVKTKITEVFFNSHNIATLYKDYIMNYIIEKDDAVGILLVGFKEQNDLNQDVSFREKIKKYLLMEDGYNMKIKLALLENHKKDIIKVGNELLEYGIDILFLVIPTSLFETIQTRSLAEYIFNKLDISDETKYYYVGPVNSNDLLVEELHKKIRLIENQGGV</sequence>
<feature type="transmembrane region" description="Helical" evidence="3">
    <location>
        <begin position="45"/>
        <end position="64"/>
    </location>
</feature>